<dbReference type="Proteomes" id="UP000011082">
    <property type="component" value="Unassembled WGS sequence"/>
</dbReference>
<reference evidence="2" key="1">
    <citation type="submission" date="2011-05" db="EMBL/GenBank/DDBJ databases">
        <title>The genome sequence of Vittaforma corneae strain ATCC 50505.</title>
        <authorList>
            <consortium name="The Broad Institute Genome Sequencing Platform"/>
            <person name="Cuomo C."/>
            <person name="Didier E."/>
            <person name="Bowers L."/>
            <person name="Young S.K."/>
            <person name="Zeng Q."/>
            <person name="Gargeya S."/>
            <person name="Fitzgerald M."/>
            <person name="Haas B."/>
            <person name="Abouelleil A."/>
            <person name="Alvarado L."/>
            <person name="Arachchi H.M."/>
            <person name="Berlin A."/>
            <person name="Chapman S.B."/>
            <person name="Gearin G."/>
            <person name="Goldberg J."/>
            <person name="Griggs A."/>
            <person name="Gujja S."/>
            <person name="Hansen M."/>
            <person name="Heiman D."/>
            <person name="Howarth C."/>
            <person name="Larimer J."/>
            <person name="Lui A."/>
            <person name="MacDonald P.J.P."/>
            <person name="McCowen C."/>
            <person name="Montmayeur A."/>
            <person name="Murphy C."/>
            <person name="Neiman D."/>
            <person name="Pearson M."/>
            <person name="Priest M."/>
            <person name="Roberts A."/>
            <person name="Saif S."/>
            <person name="Shea T."/>
            <person name="Sisk P."/>
            <person name="Stolte C."/>
            <person name="Sykes S."/>
            <person name="Wortman J."/>
            <person name="Nusbaum C."/>
            <person name="Birren B."/>
        </authorList>
    </citation>
    <scope>NUCLEOTIDE SEQUENCE [LARGE SCALE GENOMIC DNA]</scope>
    <source>
        <strain evidence="2">ATCC 50505</strain>
    </source>
</reference>
<dbReference type="STRING" id="993615.L2GL06"/>
<dbReference type="OMA" id="ISKERNP"/>
<dbReference type="HOGENOM" id="CLU_1745022_0_0_1"/>
<keyword evidence="2" id="KW-1185">Reference proteome</keyword>
<organism evidence="1 2">
    <name type="scientific">Vittaforma corneae (strain ATCC 50505)</name>
    <name type="common">Microsporidian parasite</name>
    <name type="synonym">Nosema corneum</name>
    <dbReference type="NCBI Taxonomy" id="993615"/>
    <lineage>
        <taxon>Eukaryota</taxon>
        <taxon>Fungi</taxon>
        <taxon>Fungi incertae sedis</taxon>
        <taxon>Microsporidia</taxon>
        <taxon>Nosematidae</taxon>
        <taxon>Vittaforma</taxon>
    </lineage>
</organism>
<dbReference type="EMBL" id="JH370146">
    <property type="protein sequence ID" value="ELA41319.1"/>
    <property type="molecule type" value="Genomic_DNA"/>
</dbReference>
<name>L2GL06_VITCO</name>
<dbReference type="VEuPathDB" id="MicrosporidiaDB:VICG_01692"/>
<sequence>NKKALADTVFYQNILPEAKINKSLDISKERNPCYLFPILQCKLCGLRFPTEHSQSFGQHIEDHRRFTQAIGEKTVLRREFFNTKDQMKVEKLELEVEGLAEDVVWEKESPNCVICGRIIKKKWNDTLESWVLEDGTKINEQEVAHRKCAY</sequence>
<gene>
    <name evidence="1" type="ORF">VICG_01692</name>
</gene>
<evidence type="ECO:0000313" key="2">
    <source>
        <dbReference type="Proteomes" id="UP000011082"/>
    </source>
</evidence>
<protein>
    <submittedName>
        <fullName evidence="1">Uncharacterized protein</fullName>
    </submittedName>
</protein>
<dbReference type="RefSeq" id="XP_007605137.1">
    <property type="nucleotide sequence ID" value="XM_007605075.1"/>
</dbReference>
<dbReference type="AlphaFoldDB" id="L2GL06"/>
<dbReference type="GeneID" id="19882402"/>
<evidence type="ECO:0000313" key="1">
    <source>
        <dbReference type="EMBL" id="ELA41319.1"/>
    </source>
</evidence>
<dbReference type="InParanoid" id="L2GL06"/>
<feature type="non-terminal residue" evidence="1">
    <location>
        <position position="1"/>
    </location>
</feature>
<dbReference type="OrthoDB" id="2196355at2759"/>
<accession>L2GL06</accession>
<proteinExistence type="predicted"/>